<dbReference type="Proteomes" id="UP000269115">
    <property type="component" value="Unassembled WGS sequence"/>
</dbReference>
<dbReference type="InterPro" id="IPR022742">
    <property type="entry name" value="Hydrolase_4"/>
</dbReference>
<dbReference type="InterPro" id="IPR029058">
    <property type="entry name" value="AB_hydrolase_fold"/>
</dbReference>
<reference evidence="2 3" key="1">
    <citation type="submission" date="2018-11" db="EMBL/GenBank/DDBJ databases">
        <title>Genomic analyses of the natural microbiome of Caenorhabditis elegans.</title>
        <authorList>
            <person name="Samuel B."/>
        </authorList>
    </citation>
    <scope>NUCLEOTIDE SEQUENCE [LARGE SCALE GENOMIC DNA]</scope>
    <source>
        <strain evidence="2 3">BIGb0473</strain>
    </source>
</reference>
<feature type="domain" description="Serine aminopeptidase S33" evidence="1">
    <location>
        <begin position="92"/>
        <end position="296"/>
    </location>
</feature>
<dbReference type="EMBL" id="RJUR01000012">
    <property type="protein sequence ID" value="ROQ51233.1"/>
    <property type="molecule type" value="Genomic_DNA"/>
</dbReference>
<evidence type="ECO:0000313" key="2">
    <source>
        <dbReference type="EMBL" id="ROQ51233.1"/>
    </source>
</evidence>
<accession>A0A9X8HKU9</accession>
<protein>
    <recommendedName>
        <fullName evidence="1">Serine aminopeptidase S33 domain-containing protein</fullName>
    </recommendedName>
</protein>
<dbReference type="AlphaFoldDB" id="A0A9X8HKU9"/>
<dbReference type="Gene3D" id="3.40.50.1820">
    <property type="entry name" value="alpha/beta hydrolase"/>
    <property type="match status" value="1"/>
</dbReference>
<name>A0A9X8HKU9_PSEPU</name>
<gene>
    <name evidence="2" type="ORF">EDF85_1692</name>
</gene>
<dbReference type="PANTHER" id="PTHR43265">
    <property type="entry name" value="ESTERASE ESTD"/>
    <property type="match status" value="1"/>
</dbReference>
<dbReference type="SUPFAM" id="SSF53474">
    <property type="entry name" value="alpha/beta-Hydrolases"/>
    <property type="match status" value="1"/>
</dbReference>
<proteinExistence type="predicted"/>
<dbReference type="GO" id="GO:0052689">
    <property type="term" value="F:carboxylic ester hydrolase activity"/>
    <property type="evidence" value="ECO:0007669"/>
    <property type="project" value="TreeGrafter"/>
</dbReference>
<dbReference type="InterPro" id="IPR053145">
    <property type="entry name" value="AB_hydrolase_Est10"/>
</dbReference>
<dbReference type="PANTHER" id="PTHR43265:SF1">
    <property type="entry name" value="ESTERASE ESTD"/>
    <property type="match status" value="1"/>
</dbReference>
<evidence type="ECO:0000313" key="3">
    <source>
        <dbReference type="Proteomes" id="UP000269115"/>
    </source>
</evidence>
<sequence length="335" mass="36162">MPPDESKRHLLANGLMMLRTFALLFLLFTGLAQAAAPTVLQRPISLVTDDGTLQGSLLLPRSDTPPPVVLIIAGSGPTDRDGNNPAGGRIDNLKRLALLLANNRIASVRYDKRGVAASRAATPDERNLSVERYVADAVAWGHLLKADPRFGPLIVLGHSEGALIASLAAEQAGASAVISVAGSGRPVDQVLREQLGERLPATERAQAVRLIEQLKAGQPSTQVPLHLRDVFRPSVQPYLISLFRQDPAAAFARLHLPALIVQGRNDVQVEVEDAERLHAAKPDAELALIDGMNHMLRISPRAMSQQRDSYNNPELPLASALGERIVEFIRRLPAA</sequence>
<comment type="caution">
    <text evidence="2">The sequence shown here is derived from an EMBL/GenBank/DDBJ whole genome shotgun (WGS) entry which is preliminary data.</text>
</comment>
<organism evidence="2 3">
    <name type="scientific">Pseudomonas putida</name>
    <name type="common">Arthrobacter siderocapsulatus</name>
    <dbReference type="NCBI Taxonomy" id="303"/>
    <lineage>
        <taxon>Bacteria</taxon>
        <taxon>Pseudomonadati</taxon>
        <taxon>Pseudomonadota</taxon>
        <taxon>Gammaproteobacteria</taxon>
        <taxon>Pseudomonadales</taxon>
        <taxon>Pseudomonadaceae</taxon>
        <taxon>Pseudomonas</taxon>
    </lineage>
</organism>
<evidence type="ECO:0000259" key="1">
    <source>
        <dbReference type="Pfam" id="PF12146"/>
    </source>
</evidence>
<dbReference type="Pfam" id="PF12146">
    <property type="entry name" value="Hydrolase_4"/>
    <property type="match status" value="1"/>
</dbReference>